<name>A0A6A5UNT2_9PLEO</name>
<dbReference type="EMBL" id="ML976761">
    <property type="protein sequence ID" value="KAF1965462.1"/>
    <property type="molecule type" value="Genomic_DNA"/>
</dbReference>
<sequence length="352" mass="39409">MSPNLSTSFWTRMGLKEKDRDVCVRAIQLLYPDHCVEDLEDQGYCSFTLTVSASTPKGNAEEERYIVQIRPRQHSVDLAIADAARKTYGHLAPRFRELACALPGGLKAVEMERLSGVPLSKVNVHDATWEQQVTLVESLAKFVAMAWPAFTSQPSQRHIRADTPTEGQWLEQNCTGKVGRIIVSKLRNLAAHLPSEALRERARNTLARLLAIDSYPVVLNHGDLIQSNILIDPASWAVTGLVDWAEAEWLPFGTCLYGVEHLLGSLGTETGGGSPEWRYRERSGELRRVFWQALERGVPELKGRQKKVECVRDVGVLLWYGYAWDEGAIDRVVNEVDDAEEVACLRAFLGIK</sequence>
<dbReference type="InterPro" id="IPR002575">
    <property type="entry name" value="Aminoglycoside_PTrfase"/>
</dbReference>
<gene>
    <name evidence="2" type="ORF">BU23DRAFT_489401</name>
</gene>
<protein>
    <recommendedName>
        <fullName evidence="1">Aminoglycoside phosphotransferase domain-containing protein</fullName>
    </recommendedName>
</protein>
<dbReference type="InterPro" id="IPR011009">
    <property type="entry name" value="Kinase-like_dom_sf"/>
</dbReference>
<organism evidence="2 3">
    <name type="scientific">Bimuria novae-zelandiae CBS 107.79</name>
    <dbReference type="NCBI Taxonomy" id="1447943"/>
    <lineage>
        <taxon>Eukaryota</taxon>
        <taxon>Fungi</taxon>
        <taxon>Dikarya</taxon>
        <taxon>Ascomycota</taxon>
        <taxon>Pezizomycotina</taxon>
        <taxon>Dothideomycetes</taxon>
        <taxon>Pleosporomycetidae</taxon>
        <taxon>Pleosporales</taxon>
        <taxon>Massarineae</taxon>
        <taxon>Didymosphaeriaceae</taxon>
        <taxon>Bimuria</taxon>
    </lineage>
</organism>
<dbReference type="Gene3D" id="3.90.1200.10">
    <property type="match status" value="1"/>
</dbReference>
<proteinExistence type="predicted"/>
<dbReference type="PANTHER" id="PTHR21310:SF59">
    <property type="entry name" value="AMINOGLYCOSIDE PHOSPHOTRANSFERASE DOMAIN-CONTAINING PROTEIN"/>
    <property type="match status" value="1"/>
</dbReference>
<feature type="domain" description="Aminoglycoside phosphotransferase" evidence="1">
    <location>
        <begin position="62"/>
        <end position="249"/>
    </location>
</feature>
<evidence type="ECO:0000313" key="2">
    <source>
        <dbReference type="EMBL" id="KAF1965462.1"/>
    </source>
</evidence>
<reference evidence="2" key="1">
    <citation type="journal article" date="2020" name="Stud. Mycol.">
        <title>101 Dothideomycetes genomes: a test case for predicting lifestyles and emergence of pathogens.</title>
        <authorList>
            <person name="Haridas S."/>
            <person name="Albert R."/>
            <person name="Binder M."/>
            <person name="Bloem J."/>
            <person name="Labutti K."/>
            <person name="Salamov A."/>
            <person name="Andreopoulos B."/>
            <person name="Baker S."/>
            <person name="Barry K."/>
            <person name="Bills G."/>
            <person name="Bluhm B."/>
            <person name="Cannon C."/>
            <person name="Castanera R."/>
            <person name="Culley D."/>
            <person name="Daum C."/>
            <person name="Ezra D."/>
            <person name="Gonzalez J."/>
            <person name="Henrissat B."/>
            <person name="Kuo A."/>
            <person name="Liang C."/>
            <person name="Lipzen A."/>
            <person name="Lutzoni F."/>
            <person name="Magnuson J."/>
            <person name="Mondo S."/>
            <person name="Nolan M."/>
            <person name="Ohm R."/>
            <person name="Pangilinan J."/>
            <person name="Park H.-J."/>
            <person name="Ramirez L."/>
            <person name="Alfaro M."/>
            <person name="Sun H."/>
            <person name="Tritt A."/>
            <person name="Yoshinaga Y."/>
            <person name="Zwiers L.-H."/>
            <person name="Turgeon B."/>
            <person name="Goodwin S."/>
            <person name="Spatafora J."/>
            <person name="Crous P."/>
            <person name="Grigoriev I."/>
        </authorList>
    </citation>
    <scope>NUCLEOTIDE SEQUENCE</scope>
    <source>
        <strain evidence="2">CBS 107.79</strain>
    </source>
</reference>
<dbReference type="PANTHER" id="PTHR21310">
    <property type="entry name" value="AMINOGLYCOSIDE PHOSPHOTRANSFERASE-RELATED-RELATED"/>
    <property type="match status" value="1"/>
</dbReference>
<dbReference type="Pfam" id="PF01636">
    <property type="entry name" value="APH"/>
    <property type="match status" value="1"/>
</dbReference>
<keyword evidence="3" id="KW-1185">Reference proteome</keyword>
<dbReference type="Proteomes" id="UP000800036">
    <property type="component" value="Unassembled WGS sequence"/>
</dbReference>
<evidence type="ECO:0000259" key="1">
    <source>
        <dbReference type="Pfam" id="PF01636"/>
    </source>
</evidence>
<dbReference type="OrthoDB" id="5598852at2759"/>
<evidence type="ECO:0000313" key="3">
    <source>
        <dbReference type="Proteomes" id="UP000800036"/>
    </source>
</evidence>
<accession>A0A6A5UNT2</accession>
<dbReference type="InterPro" id="IPR051678">
    <property type="entry name" value="AGP_Transferase"/>
</dbReference>
<dbReference type="AlphaFoldDB" id="A0A6A5UNT2"/>
<dbReference type="SUPFAM" id="SSF56112">
    <property type="entry name" value="Protein kinase-like (PK-like)"/>
    <property type="match status" value="1"/>
</dbReference>